<dbReference type="OMA" id="HYNDNSA"/>
<feature type="region of interest" description="Disordered" evidence="6">
    <location>
        <begin position="300"/>
        <end position="322"/>
    </location>
</feature>
<feature type="transmembrane region" description="Helical" evidence="7">
    <location>
        <begin position="213"/>
        <end position="237"/>
    </location>
</feature>
<keyword evidence="5 7" id="KW-0472">Membrane</keyword>
<organism evidence="8">
    <name type="scientific">Capitella teleta</name>
    <name type="common">Polychaete worm</name>
    <dbReference type="NCBI Taxonomy" id="283909"/>
    <lineage>
        <taxon>Eukaryota</taxon>
        <taxon>Metazoa</taxon>
        <taxon>Spiralia</taxon>
        <taxon>Lophotrochozoa</taxon>
        <taxon>Annelida</taxon>
        <taxon>Polychaeta</taxon>
        <taxon>Sedentaria</taxon>
        <taxon>Scolecida</taxon>
        <taxon>Capitellidae</taxon>
        <taxon>Capitella</taxon>
    </lineage>
</organism>
<dbReference type="EMBL" id="AMQN01013482">
    <property type="status" value="NOT_ANNOTATED_CDS"/>
    <property type="molecule type" value="Genomic_DNA"/>
</dbReference>
<dbReference type="GO" id="GO:0016020">
    <property type="term" value="C:membrane"/>
    <property type="evidence" value="ECO:0007669"/>
    <property type="project" value="UniProtKB-SubCell"/>
</dbReference>
<proteinExistence type="inferred from homology"/>
<sequence>MYVQQVGQGQQPQYVMQPQGVVNQGYAGQTHVVSQNPVQVAHAGMMQMQQPQYVMQTQRAVNQGYTGQAPQAGQQQQPQVIMIQSPSAQPSYAVTGMTIQGQQRIYANYQSKQSLILGILHVIVGVLCVGFGGGALGTDAWGGIIAHGIWGGVFFIITGAFAIVASKKKDYCNVTTHMSMAYVSMLAALAGAVICIIGCAEDSYYYWYSKKELWLAMNGVLSCLFIFELALTIWSAVICGVLCGSSGDCGVDCGCYGGTPQYADPGTQVQYVTNATQQLQYPVSTNIAAAPQTVSGAPVAAQQEQVAETPDEQQPPKYQDQL</sequence>
<evidence type="ECO:0000313" key="9">
    <source>
        <dbReference type="EnsemblMetazoa" id="CapteP225582"/>
    </source>
</evidence>
<reference evidence="9" key="3">
    <citation type="submission" date="2015-06" db="UniProtKB">
        <authorList>
            <consortium name="EnsemblMetazoa"/>
        </authorList>
    </citation>
    <scope>IDENTIFICATION</scope>
</reference>
<name>R7TKN4_CAPTE</name>
<protein>
    <submittedName>
        <fullName evidence="8 9">Uncharacterized protein</fullName>
    </submittedName>
</protein>
<dbReference type="OrthoDB" id="10071849at2759"/>
<evidence type="ECO:0000256" key="3">
    <source>
        <dbReference type="ARBA" id="ARBA00022692"/>
    </source>
</evidence>
<dbReference type="InterPro" id="IPR030417">
    <property type="entry name" value="MS4A"/>
</dbReference>
<gene>
    <name evidence="8" type="ORF">CAPTEDRAFT_225582</name>
</gene>
<evidence type="ECO:0000256" key="7">
    <source>
        <dbReference type="SAM" id="Phobius"/>
    </source>
</evidence>
<evidence type="ECO:0000256" key="1">
    <source>
        <dbReference type="ARBA" id="ARBA00004141"/>
    </source>
</evidence>
<keyword evidence="10" id="KW-1185">Reference proteome</keyword>
<evidence type="ECO:0000256" key="2">
    <source>
        <dbReference type="ARBA" id="ARBA00009565"/>
    </source>
</evidence>
<reference evidence="10" key="1">
    <citation type="submission" date="2012-12" db="EMBL/GenBank/DDBJ databases">
        <authorList>
            <person name="Hellsten U."/>
            <person name="Grimwood J."/>
            <person name="Chapman J.A."/>
            <person name="Shapiro H."/>
            <person name="Aerts A."/>
            <person name="Otillar R.P."/>
            <person name="Terry A.Y."/>
            <person name="Boore J.L."/>
            <person name="Simakov O."/>
            <person name="Marletaz F."/>
            <person name="Cho S.-J."/>
            <person name="Edsinger-Gonzales E."/>
            <person name="Havlak P."/>
            <person name="Kuo D.-H."/>
            <person name="Larsson T."/>
            <person name="Lv J."/>
            <person name="Arendt D."/>
            <person name="Savage R."/>
            <person name="Osoegawa K."/>
            <person name="de Jong P."/>
            <person name="Lindberg D.R."/>
            <person name="Seaver E.C."/>
            <person name="Weisblat D.A."/>
            <person name="Putnam N.H."/>
            <person name="Grigoriev I.V."/>
            <person name="Rokhsar D.S."/>
        </authorList>
    </citation>
    <scope>NUCLEOTIDE SEQUENCE</scope>
    <source>
        <strain evidence="10">I ESC-2004</strain>
    </source>
</reference>
<evidence type="ECO:0000313" key="10">
    <source>
        <dbReference type="Proteomes" id="UP000014760"/>
    </source>
</evidence>
<reference evidence="8 10" key="2">
    <citation type="journal article" date="2013" name="Nature">
        <title>Insights into bilaterian evolution from three spiralian genomes.</title>
        <authorList>
            <person name="Simakov O."/>
            <person name="Marletaz F."/>
            <person name="Cho S.J."/>
            <person name="Edsinger-Gonzales E."/>
            <person name="Havlak P."/>
            <person name="Hellsten U."/>
            <person name="Kuo D.H."/>
            <person name="Larsson T."/>
            <person name="Lv J."/>
            <person name="Arendt D."/>
            <person name="Savage R."/>
            <person name="Osoegawa K."/>
            <person name="de Jong P."/>
            <person name="Grimwood J."/>
            <person name="Chapman J.A."/>
            <person name="Shapiro H."/>
            <person name="Aerts A."/>
            <person name="Otillar R.P."/>
            <person name="Terry A.Y."/>
            <person name="Boore J.L."/>
            <person name="Grigoriev I.V."/>
            <person name="Lindberg D.R."/>
            <person name="Seaver E.C."/>
            <person name="Weisblat D.A."/>
            <person name="Putnam N.H."/>
            <person name="Rokhsar D.S."/>
        </authorList>
    </citation>
    <scope>NUCLEOTIDE SEQUENCE</scope>
    <source>
        <strain evidence="8 10">I ESC-2004</strain>
    </source>
</reference>
<comment type="subcellular location">
    <subcellularLocation>
        <location evidence="1">Membrane</location>
        <topology evidence="1">Multi-pass membrane protein</topology>
    </subcellularLocation>
</comment>
<feature type="transmembrane region" description="Helical" evidence="7">
    <location>
        <begin position="186"/>
        <end position="207"/>
    </location>
</feature>
<evidence type="ECO:0000256" key="5">
    <source>
        <dbReference type="ARBA" id="ARBA00023136"/>
    </source>
</evidence>
<feature type="transmembrane region" description="Helical" evidence="7">
    <location>
        <begin position="114"/>
        <end position="138"/>
    </location>
</feature>
<dbReference type="HOGENOM" id="CLU_077490_0_0_1"/>
<keyword evidence="4 7" id="KW-1133">Transmembrane helix</keyword>
<evidence type="ECO:0000256" key="6">
    <source>
        <dbReference type="SAM" id="MobiDB-lite"/>
    </source>
</evidence>
<dbReference type="PANTHER" id="PTHR23320">
    <property type="entry name" value="MEMBRANE-SPANNING 4-DOMAINS SUBFAMILY A MS4A -RELATED"/>
    <property type="match status" value="1"/>
</dbReference>
<evidence type="ECO:0000256" key="4">
    <source>
        <dbReference type="ARBA" id="ARBA00022989"/>
    </source>
</evidence>
<comment type="similarity">
    <text evidence="2">Belongs to the MS4A family.</text>
</comment>
<evidence type="ECO:0000313" key="8">
    <source>
        <dbReference type="EMBL" id="ELT92111.1"/>
    </source>
</evidence>
<dbReference type="Pfam" id="PF04103">
    <property type="entry name" value="CD20"/>
    <property type="match status" value="1"/>
</dbReference>
<dbReference type="Proteomes" id="UP000014760">
    <property type="component" value="Unassembled WGS sequence"/>
</dbReference>
<dbReference type="EMBL" id="KB310244">
    <property type="protein sequence ID" value="ELT92111.1"/>
    <property type="molecule type" value="Genomic_DNA"/>
</dbReference>
<dbReference type="PANTHER" id="PTHR23320:SF165">
    <property type="entry name" value="MARVEL DOMAIN-CONTAINING PROTEIN"/>
    <property type="match status" value="1"/>
</dbReference>
<feature type="transmembrane region" description="Helical" evidence="7">
    <location>
        <begin position="144"/>
        <end position="165"/>
    </location>
</feature>
<keyword evidence="3 7" id="KW-0812">Transmembrane</keyword>
<dbReference type="AlphaFoldDB" id="R7TKN4"/>
<dbReference type="EnsemblMetazoa" id="CapteT225582">
    <property type="protein sequence ID" value="CapteP225582"/>
    <property type="gene ID" value="CapteG225582"/>
</dbReference>
<accession>R7TKN4</accession>
<dbReference type="InterPro" id="IPR007237">
    <property type="entry name" value="CD20-like"/>
</dbReference>